<protein>
    <submittedName>
        <fullName evidence="7">YD repeat protein</fullName>
    </submittedName>
</protein>
<dbReference type="PANTHER" id="PTHR11219:SF69">
    <property type="entry name" value="TENEURIN-A"/>
    <property type="match status" value="1"/>
</dbReference>
<dbReference type="Pfam" id="PF25023">
    <property type="entry name" value="TEN_YD-shell"/>
    <property type="match status" value="1"/>
</dbReference>
<dbReference type="eggNOG" id="COG3209">
    <property type="taxonomic scope" value="Bacteria"/>
</dbReference>
<dbReference type="EMBL" id="ADVR01000139">
    <property type="protein sequence ID" value="EFO78980.1"/>
    <property type="molecule type" value="Genomic_DNA"/>
</dbReference>
<dbReference type="InterPro" id="IPR056822">
    <property type="entry name" value="TEN_NHL"/>
</dbReference>
<evidence type="ECO:0000256" key="1">
    <source>
        <dbReference type="ARBA" id="ARBA00022536"/>
    </source>
</evidence>
<evidence type="ECO:0000256" key="4">
    <source>
        <dbReference type="PROSITE-ProRule" id="PRU00504"/>
    </source>
</evidence>
<name>E1IIJ0_9CHLR</name>
<dbReference type="InterPro" id="IPR056823">
    <property type="entry name" value="TEN-like_YD-shell"/>
</dbReference>
<dbReference type="AlphaFoldDB" id="E1IIJ0"/>
<reference evidence="7 8" key="1">
    <citation type="journal article" date="2011" name="J. Bacteriol.">
        <title>Draft genome sequence of the anoxygenic filamentous phototrophic bacterium Oscillochloris trichoides subsp. DG-6.</title>
        <authorList>
            <person name="Kuznetsov B.B."/>
            <person name="Ivanovsky R.N."/>
            <person name="Keppen O.I."/>
            <person name="Sukhacheva M.V."/>
            <person name="Bumazhkin B.K."/>
            <person name="Patutina E.O."/>
            <person name="Beletsky A.V."/>
            <person name="Mardanov A.V."/>
            <person name="Baslerov R.V."/>
            <person name="Panteleeva A.N."/>
            <person name="Kolganova T.V."/>
            <person name="Ravin N.V."/>
            <person name="Skryabin K.G."/>
        </authorList>
    </citation>
    <scope>NUCLEOTIDE SEQUENCE [LARGE SCALE GENOMIC DNA]</scope>
    <source>
        <strain evidence="7 8">DG-6</strain>
    </source>
</reference>
<feature type="domain" description="Teneurin NHL" evidence="5">
    <location>
        <begin position="2"/>
        <end position="92"/>
    </location>
</feature>
<evidence type="ECO:0000256" key="3">
    <source>
        <dbReference type="ARBA" id="ARBA00023157"/>
    </source>
</evidence>
<dbReference type="InterPro" id="IPR051216">
    <property type="entry name" value="Teneurin"/>
</dbReference>
<comment type="caution">
    <text evidence="7">The sequence shown here is derived from an EMBL/GenBank/DDBJ whole genome shotgun (WGS) entry which is preliminary data.</text>
</comment>
<dbReference type="STRING" id="765420.OSCT_3141"/>
<dbReference type="InterPro" id="IPR006530">
    <property type="entry name" value="YD"/>
</dbReference>
<dbReference type="InterPro" id="IPR011042">
    <property type="entry name" value="6-blade_b-propeller_TolB-like"/>
</dbReference>
<dbReference type="PANTHER" id="PTHR11219">
    <property type="entry name" value="TENEURIN AND N-ACETYLGLUCOSAMINE-1-PHOSPHODIESTER ALPHA-N-ACETYLGLUCOSAMINIDASE"/>
    <property type="match status" value="1"/>
</dbReference>
<dbReference type="Gene3D" id="2.40.10.500">
    <property type="match status" value="1"/>
</dbReference>
<feature type="repeat" description="NHL" evidence="4">
    <location>
        <begin position="1"/>
        <end position="33"/>
    </location>
</feature>
<dbReference type="PROSITE" id="PS51125">
    <property type="entry name" value="NHL"/>
    <property type="match status" value="2"/>
</dbReference>
<dbReference type="HOGENOM" id="CLU_411513_0_0_0"/>
<sequence>MPLDSPGGVAVGPDGATYIADTGNHRVWRIAPSTGIITTIAGTGSGGYAGAGYSGDNGPASSANLAYPTDLAFDSAGNLYIADSGNNRIRRIAAGSGLSTGASTITTVVGTGDYDSYGDGGAASAAALNGPSGIAFDAEGNLYIADTGNNSIRRVQALNGAISGSSTIDIMAGGNFCSGYSGPCDLGDETDALSGLLNSPTDVLPIAGGGFYIADAGNNRIRWVDATGVIHTLVGGGSPIDPDVGDGGPASSAVLNTPVGLVLGSDGSLYIADTGHHRVRQVGPDGIITTILGTGSAGINGNFSYGPNMMLRSPRDMAIDPTGGLYVTDTGNNRLLRLSQGGYADTMLTAIPSPSGIVIDRDGVIYFATRANHQVKRFFNGVVTTVAGRGVGGFGGDLGAATSVLLSSPGGLAVAPDETLYIADAGNHRVREVRSRLPDSAGTELTLPSDDGRELYLFNAAGRHLETRDAITGDPIYSFTYDSAGNLVGVVDRNGLTTQIERAADGRATAIVAPYGQRTALTITQGYLEAITNPANETTSFTYDDGLLTRMTSPRQGVSTFSYDDLGRLTRDENPVGGYSAIDRISATDGYTVTLTNALNDTTTTVVRWGDNQPQERVTIAPNGAQATSVQFPDGTSVITDTRGVVTRVTQSPDPRWGMQAPYTSLR</sequence>
<dbReference type="Gene3D" id="2.180.10.10">
    <property type="entry name" value="RHS repeat-associated core"/>
    <property type="match status" value="1"/>
</dbReference>
<keyword evidence="2" id="KW-0677">Repeat</keyword>
<dbReference type="eggNOG" id="COG3386">
    <property type="taxonomic scope" value="Bacteria"/>
</dbReference>
<evidence type="ECO:0000259" key="5">
    <source>
        <dbReference type="Pfam" id="PF25021"/>
    </source>
</evidence>
<keyword evidence="3" id="KW-1015">Disulfide bond</keyword>
<keyword evidence="8" id="KW-1185">Reference proteome</keyword>
<dbReference type="Gene3D" id="2.120.10.30">
    <property type="entry name" value="TolB, C-terminal domain"/>
    <property type="match status" value="3"/>
</dbReference>
<dbReference type="Proteomes" id="UP000054010">
    <property type="component" value="Unassembled WGS sequence"/>
</dbReference>
<evidence type="ECO:0000313" key="8">
    <source>
        <dbReference type="Proteomes" id="UP000054010"/>
    </source>
</evidence>
<keyword evidence="1" id="KW-0245">EGF-like domain</keyword>
<feature type="repeat" description="NHL" evidence="4">
    <location>
        <begin position="311"/>
        <end position="341"/>
    </location>
</feature>
<organism evidence="7 8">
    <name type="scientific">Oscillochloris trichoides DG-6</name>
    <dbReference type="NCBI Taxonomy" id="765420"/>
    <lineage>
        <taxon>Bacteria</taxon>
        <taxon>Bacillati</taxon>
        <taxon>Chloroflexota</taxon>
        <taxon>Chloroflexia</taxon>
        <taxon>Chloroflexales</taxon>
        <taxon>Chloroflexineae</taxon>
        <taxon>Oscillochloridaceae</taxon>
        <taxon>Oscillochloris</taxon>
    </lineage>
</organism>
<proteinExistence type="predicted"/>
<dbReference type="Pfam" id="PF01436">
    <property type="entry name" value="NHL"/>
    <property type="match status" value="3"/>
</dbReference>
<dbReference type="SUPFAM" id="SSF101898">
    <property type="entry name" value="NHL repeat"/>
    <property type="match status" value="1"/>
</dbReference>
<dbReference type="Pfam" id="PF25021">
    <property type="entry name" value="TEN_NHL"/>
    <property type="match status" value="2"/>
</dbReference>
<evidence type="ECO:0000256" key="2">
    <source>
        <dbReference type="ARBA" id="ARBA00022737"/>
    </source>
</evidence>
<dbReference type="NCBIfam" id="TIGR01643">
    <property type="entry name" value="YD_repeat_2x"/>
    <property type="match status" value="2"/>
</dbReference>
<feature type="domain" description="Teneurin NHL" evidence="5">
    <location>
        <begin position="243"/>
        <end position="295"/>
    </location>
</feature>
<dbReference type="InterPro" id="IPR011041">
    <property type="entry name" value="Quinoprot_gluc/sorb_DH_b-prop"/>
</dbReference>
<dbReference type="SUPFAM" id="SSF50952">
    <property type="entry name" value="Soluble quinoprotein glucose dehydrogenase"/>
    <property type="match status" value="1"/>
</dbReference>
<dbReference type="InterPro" id="IPR001258">
    <property type="entry name" value="NHL_repeat"/>
</dbReference>
<evidence type="ECO:0000313" key="7">
    <source>
        <dbReference type="EMBL" id="EFO78980.1"/>
    </source>
</evidence>
<gene>
    <name evidence="7" type="ORF">OSCT_3141</name>
</gene>
<evidence type="ECO:0000259" key="6">
    <source>
        <dbReference type="Pfam" id="PF25023"/>
    </source>
</evidence>
<feature type="domain" description="Teneurin-like YD-shell" evidence="6">
    <location>
        <begin position="444"/>
        <end position="638"/>
    </location>
</feature>
<accession>E1IIJ0</accession>